<sequence>MLPSLPFVSITRIQETIWITGYH</sequence>
<dbReference type="AlphaFoldDB" id="A0A0A9BSF0"/>
<protein>
    <submittedName>
        <fullName evidence="1">Uncharacterized protein</fullName>
    </submittedName>
</protein>
<organism evidence="1">
    <name type="scientific">Arundo donax</name>
    <name type="common">Giant reed</name>
    <name type="synonym">Donax arundinaceus</name>
    <dbReference type="NCBI Taxonomy" id="35708"/>
    <lineage>
        <taxon>Eukaryota</taxon>
        <taxon>Viridiplantae</taxon>
        <taxon>Streptophyta</taxon>
        <taxon>Embryophyta</taxon>
        <taxon>Tracheophyta</taxon>
        <taxon>Spermatophyta</taxon>
        <taxon>Magnoliopsida</taxon>
        <taxon>Liliopsida</taxon>
        <taxon>Poales</taxon>
        <taxon>Poaceae</taxon>
        <taxon>PACMAD clade</taxon>
        <taxon>Arundinoideae</taxon>
        <taxon>Arundineae</taxon>
        <taxon>Arundo</taxon>
    </lineage>
</organism>
<proteinExistence type="predicted"/>
<name>A0A0A9BSF0_ARUDO</name>
<evidence type="ECO:0000313" key="1">
    <source>
        <dbReference type="EMBL" id="JAD66246.1"/>
    </source>
</evidence>
<accession>A0A0A9BSF0</accession>
<dbReference type="EMBL" id="GBRH01231649">
    <property type="protein sequence ID" value="JAD66246.1"/>
    <property type="molecule type" value="Transcribed_RNA"/>
</dbReference>
<reference evidence="1" key="2">
    <citation type="journal article" date="2015" name="Data Brief">
        <title>Shoot transcriptome of the giant reed, Arundo donax.</title>
        <authorList>
            <person name="Barrero R.A."/>
            <person name="Guerrero F.D."/>
            <person name="Moolhuijzen P."/>
            <person name="Goolsby J.A."/>
            <person name="Tidwell J."/>
            <person name="Bellgard S.E."/>
            <person name="Bellgard M.I."/>
        </authorList>
    </citation>
    <scope>NUCLEOTIDE SEQUENCE</scope>
    <source>
        <tissue evidence="1">Shoot tissue taken approximately 20 cm above the soil surface</tissue>
    </source>
</reference>
<reference evidence="1" key="1">
    <citation type="submission" date="2014-09" db="EMBL/GenBank/DDBJ databases">
        <authorList>
            <person name="Magalhaes I.L.F."/>
            <person name="Oliveira U."/>
            <person name="Santos F.R."/>
            <person name="Vidigal T.H.D.A."/>
            <person name="Brescovit A.D."/>
            <person name="Santos A.J."/>
        </authorList>
    </citation>
    <scope>NUCLEOTIDE SEQUENCE</scope>
    <source>
        <tissue evidence="1">Shoot tissue taken approximately 20 cm above the soil surface</tissue>
    </source>
</reference>